<organism evidence="1 2">
    <name type="scientific">Populus alba</name>
    <name type="common">White poplar</name>
    <dbReference type="NCBI Taxonomy" id="43335"/>
    <lineage>
        <taxon>Eukaryota</taxon>
        <taxon>Viridiplantae</taxon>
        <taxon>Streptophyta</taxon>
        <taxon>Embryophyta</taxon>
        <taxon>Tracheophyta</taxon>
        <taxon>Spermatophyta</taxon>
        <taxon>Magnoliopsida</taxon>
        <taxon>eudicotyledons</taxon>
        <taxon>Gunneridae</taxon>
        <taxon>Pentapetalae</taxon>
        <taxon>rosids</taxon>
        <taxon>fabids</taxon>
        <taxon>Malpighiales</taxon>
        <taxon>Salicaceae</taxon>
        <taxon>Saliceae</taxon>
        <taxon>Populus</taxon>
    </lineage>
</organism>
<dbReference type="Proteomes" id="UP000309997">
    <property type="component" value="Unassembled WGS sequence"/>
</dbReference>
<dbReference type="EMBL" id="RCHU02000019">
    <property type="protein sequence ID" value="KAL3565654.1"/>
    <property type="molecule type" value="Genomic_DNA"/>
</dbReference>
<accession>A0ACC4AI74</accession>
<keyword evidence="2" id="KW-1185">Reference proteome</keyword>
<comment type="caution">
    <text evidence="1">The sequence shown here is derived from an EMBL/GenBank/DDBJ whole genome shotgun (WGS) entry which is preliminary data.</text>
</comment>
<reference evidence="1 2" key="1">
    <citation type="journal article" date="2024" name="Plant Biotechnol. J.">
        <title>Genome and CRISPR/Cas9 system of a widespread forest tree (Populus alba) in the world.</title>
        <authorList>
            <person name="Liu Y.J."/>
            <person name="Jiang P.F."/>
            <person name="Han X.M."/>
            <person name="Li X.Y."/>
            <person name="Wang H.M."/>
            <person name="Wang Y.J."/>
            <person name="Wang X.X."/>
            <person name="Zeng Q.Y."/>
        </authorList>
    </citation>
    <scope>NUCLEOTIDE SEQUENCE [LARGE SCALE GENOMIC DNA]</scope>
    <source>
        <strain evidence="2">cv. PAL-ZL1</strain>
    </source>
</reference>
<gene>
    <name evidence="1" type="ORF">D5086_033700</name>
</gene>
<evidence type="ECO:0000313" key="1">
    <source>
        <dbReference type="EMBL" id="KAL3565654.1"/>
    </source>
</evidence>
<evidence type="ECO:0000313" key="2">
    <source>
        <dbReference type="Proteomes" id="UP000309997"/>
    </source>
</evidence>
<sequence>MPMKKSSLFAAFVAAATATATAFSASSLSSSCNSNVKEAGSNKDQQRSASMDKFAPRQASLGYAWMSDGWQCFVALQVQDVVLWKSQREIPIYEQFSFKYGTKYFVLIDLAKLGHRCIADCFKLSGSYIHHSLPLLVTSTSNQCFLFPFNETLNGRAKGMVPYPIVLGIEKSTLIHRILSLSAGNLIQNRSKKQGP</sequence>
<name>A0ACC4AI74_POPAL</name>
<protein>
    <submittedName>
        <fullName evidence="1">Uncharacterized protein</fullName>
    </submittedName>
</protein>
<proteinExistence type="predicted"/>